<evidence type="ECO:0000256" key="3">
    <source>
        <dbReference type="ARBA" id="ARBA00022723"/>
    </source>
</evidence>
<evidence type="ECO:0000256" key="6">
    <source>
        <dbReference type="ARBA" id="ARBA00022840"/>
    </source>
</evidence>
<evidence type="ECO:0000259" key="13">
    <source>
        <dbReference type="Pfam" id="PF00370"/>
    </source>
</evidence>
<feature type="binding site" evidence="11">
    <location>
        <position position="620"/>
    </location>
    <ligand>
        <name>Mn(2+)</name>
        <dbReference type="ChEBI" id="CHEBI:29035"/>
    </ligand>
</feature>
<dbReference type="Gene3D" id="3.20.20.150">
    <property type="entry name" value="Divalent-metal-dependent TIM barrel enzymes"/>
    <property type="match status" value="1"/>
</dbReference>
<evidence type="ECO:0000256" key="11">
    <source>
        <dbReference type="HAMAP-Rule" id="MF_00541"/>
    </source>
</evidence>
<evidence type="ECO:0000256" key="7">
    <source>
        <dbReference type="ARBA" id="ARBA00023211"/>
    </source>
</evidence>
<keyword evidence="6" id="KW-0067">ATP-binding</keyword>
<dbReference type="Pfam" id="PF02782">
    <property type="entry name" value="FGGY_C"/>
    <property type="match status" value="1"/>
</dbReference>
<comment type="catalytic activity">
    <reaction evidence="11">
        <text>L-rhamnopyranose = L-rhamnulose</text>
        <dbReference type="Rhea" id="RHEA:23160"/>
        <dbReference type="ChEBI" id="CHEBI:17897"/>
        <dbReference type="ChEBI" id="CHEBI:62346"/>
        <dbReference type="EC" id="5.3.1.14"/>
    </reaction>
</comment>
<evidence type="ECO:0000256" key="10">
    <source>
        <dbReference type="ARBA" id="ARBA00061402"/>
    </source>
</evidence>
<dbReference type="Pfam" id="PF00370">
    <property type="entry name" value="FGGY_N"/>
    <property type="match status" value="1"/>
</dbReference>
<evidence type="ECO:0000256" key="12">
    <source>
        <dbReference type="NCBIfam" id="TIGR01748"/>
    </source>
</evidence>
<evidence type="ECO:0000259" key="14">
    <source>
        <dbReference type="Pfam" id="PF02782"/>
    </source>
</evidence>
<dbReference type="SUPFAM" id="SSF51658">
    <property type="entry name" value="Xylose isomerase-like"/>
    <property type="match status" value="1"/>
</dbReference>
<evidence type="ECO:0000256" key="8">
    <source>
        <dbReference type="ARBA" id="ARBA00023235"/>
    </source>
</evidence>
<sequence>MAAETTNSSTTQMLNLREQIFDKDLLAQLNIDASKFAPLVDAGTPLGKLKASWQERFSIPDCHVVTVATHDTASAVVGTPAEGDDWAFLSSGTWSLLGMEIHAPITSEAAFSENYTNEWGAYGTYRFLKNIMGLWIIQEIARLSDYKYSYQEMAEEAAESPFFKQVIDVNDPRFNNPTDMIAEIQAYCRETNQTVPETIGELTNCVYGSLAILYAQELKKMEKITDKKVNKIHIVGGGSNAAVLNQLTANLTGLPVYAGPGEATAIGNIIVQMITRNELQNVAEARNLIRNSFAIKLFEPEEMQELAALKKTKISDMRPKKEELKMSEVEKRYQDAKARYAEIGVDTDKALQKLKNVKISVHCWQGDDVKGFLNPDGELTGGIMATGNYPGAAHSPKQLRADLDKAFSLIPGKHKLNLHAMYVDTDEKVDLDTIEPKHFAPWVEWAKENGIGLDFNPTFFSHPMFKDNFTLASPDKEVRDFWIEHGKRSRKIAEYFGKELGQVSINNFWVPDGIKDNPIDRLTPRKRLMEALDEIFAEKLDEKYTQEAVESKLFGLGAEAYTVGSHEFYMGYGITRDKLICMDAGHFHPTEVISNKLSSLALFSKGVMLHVSRPVRWDSDHVVLMEDELIEIGREIVRNDLLATTNIGLDFFDATINRIAAWVVGTRNTQKSLLKALLEPTAELKKLELDNAFTDRMVITEELKDFPYGDVWNYFCEQNDVPVGLDWLKEVKEYEETILSKR</sequence>
<evidence type="ECO:0000256" key="1">
    <source>
        <dbReference type="ARBA" id="ARBA00022490"/>
    </source>
</evidence>
<keyword evidence="3 11" id="KW-0479">Metal-binding</keyword>
<dbReference type="GO" id="GO:0008993">
    <property type="term" value="F:rhamnulokinase activity"/>
    <property type="evidence" value="ECO:0007669"/>
    <property type="project" value="InterPro"/>
</dbReference>
<feature type="domain" description="Carbohydrate kinase FGGY C-terminal" evidence="14">
    <location>
        <begin position="88"/>
        <end position="274"/>
    </location>
</feature>
<dbReference type="SUPFAM" id="SSF53067">
    <property type="entry name" value="Actin-like ATPase domain"/>
    <property type="match status" value="2"/>
</dbReference>
<dbReference type="GO" id="GO:0030145">
    <property type="term" value="F:manganese ion binding"/>
    <property type="evidence" value="ECO:0007669"/>
    <property type="project" value="UniProtKB-UniRule"/>
</dbReference>
<dbReference type="InterPro" id="IPR009308">
    <property type="entry name" value="Rhamnose_isomerase"/>
</dbReference>
<dbReference type="NCBIfam" id="NF002203">
    <property type="entry name" value="PRK01076.1"/>
    <property type="match status" value="1"/>
</dbReference>
<dbReference type="FunFam" id="3.20.20.150:FF:000006">
    <property type="entry name" value="L-rhamnose isomerase"/>
    <property type="match status" value="1"/>
</dbReference>
<dbReference type="AlphaFoldDB" id="A0A829R2K1"/>
<dbReference type="CDD" id="cd07771">
    <property type="entry name" value="ASKHA_NBD_FGGY_RhaB-like"/>
    <property type="match status" value="1"/>
</dbReference>
<keyword evidence="4" id="KW-0547">Nucleotide-binding</keyword>
<dbReference type="InterPro" id="IPR018484">
    <property type="entry name" value="FGGY_N"/>
</dbReference>
<dbReference type="PANTHER" id="PTHR30268:SF0">
    <property type="entry name" value="L-RHAMNOSE ISOMERASE"/>
    <property type="match status" value="1"/>
</dbReference>
<dbReference type="EMBL" id="AODG01000021">
    <property type="protein sequence ID" value="EUJ25826.1"/>
    <property type="molecule type" value="Genomic_DNA"/>
</dbReference>
<gene>
    <name evidence="11" type="primary">rhaA</name>
    <name evidence="15" type="ORF">LMUR_14604</name>
</gene>
<keyword evidence="5" id="KW-0418">Kinase</keyword>
<feature type="binding site" evidence="11">
    <location>
        <position position="586"/>
    </location>
    <ligand>
        <name>Mn(2+)</name>
        <dbReference type="ChEBI" id="CHEBI:29035"/>
    </ligand>
</feature>
<feature type="domain" description="Carbohydrate kinase FGGY N-terminal" evidence="13">
    <location>
        <begin position="3"/>
        <end position="78"/>
    </location>
</feature>
<dbReference type="GO" id="GO:0005524">
    <property type="term" value="F:ATP binding"/>
    <property type="evidence" value="ECO:0007669"/>
    <property type="project" value="UniProtKB-KW"/>
</dbReference>
<dbReference type="GO" id="GO:0005737">
    <property type="term" value="C:cytoplasm"/>
    <property type="evidence" value="ECO:0007669"/>
    <property type="project" value="UniProtKB-SubCell"/>
</dbReference>
<evidence type="ECO:0000313" key="15">
    <source>
        <dbReference type="EMBL" id="EUJ25826.1"/>
    </source>
</evidence>
<keyword evidence="8 11" id="KW-0413">Isomerase</keyword>
<dbReference type="EC" id="5.3.1.14" evidence="11 12"/>
<evidence type="ECO:0000256" key="5">
    <source>
        <dbReference type="ARBA" id="ARBA00022777"/>
    </source>
</evidence>
<keyword evidence="1 11" id="KW-0963">Cytoplasm</keyword>
<accession>A0A829R2K1</accession>
<dbReference type="PANTHER" id="PTHR30268">
    <property type="entry name" value="L-RHAMNOSE ISOMERASE"/>
    <property type="match status" value="1"/>
</dbReference>
<dbReference type="GO" id="GO:0008740">
    <property type="term" value="F:L-rhamnose isomerase activity"/>
    <property type="evidence" value="ECO:0007669"/>
    <property type="project" value="UniProtKB-UniRule"/>
</dbReference>
<dbReference type="Pfam" id="PF06134">
    <property type="entry name" value="RhaA"/>
    <property type="match status" value="1"/>
</dbReference>
<reference evidence="15 16" key="1">
    <citation type="submission" date="2012-12" db="EMBL/GenBank/DDBJ databases">
        <title>Novel taxa of Listeriaceae from agricultural environments in the United States.</title>
        <authorList>
            <person name="den Bakker H.C."/>
            <person name="Allred A."/>
            <person name="Warchocki S."/>
            <person name="Wright E.M."/>
            <person name="Burrell A."/>
            <person name="Nightingale K.K."/>
            <person name="Kephart D."/>
            <person name="Wiedmann M."/>
        </authorList>
    </citation>
    <scope>NUCLEOTIDE SEQUENCE [LARGE SCALE GENOMIC DNA]</scope>
    <source>
        <strain evidence="15 16">FSL F6-1183</strain>
    </source>
</reference>
<evidence type="ECO:0000256" key="2">
    <source>
        <dbReference type="ARBA" id="ARBA00022679"/>
    </source>
</evidence>
<dbReference type="UniPathway" id="UPA00541">
    <property type="reaction ID" value="UER00601"/>
</dbReference>
<dbReference type="Proteomes" id="UP000019251">
    <property type="component" value="Unassembled WGS sequence"/>
</dbReference>
<dbReference type="NCBIfam" id="TIGR01748">
    <property type="entry name" value="rhaA"/>
    <property type="match status" value="1"/>
</dbReference>
<name>A0A829R2K1_LISGR</name>
<dbReference type="InterPro" id="IPR050337">
    <property type="entry name" value="L-rhamnose_isomerase"/>
</dbReference>
<dbReference type="InterPro" id="IPR036237">
    <property type="entry name" value="Xyl_isomerase-like_sf"/>
</dbReference>
<dbReference type="GO" id="GO:0019324">
    <property type="term" value="P:L-lyxose metabolic process"/>
    <property type="evidence" value="ECO:0007669"/>
    <property type="project" value="TreeGrafter"/>
</dbReference>
<comment type="similarity">
    <text evidence="10 11">Belongs to the rhamnose isomerase family.</text>
</comment>
<comment type="subcellular location">
    <subcellularLocation>
        <location evidence="11">Cytoplasm</location>
    </subcellularLocation>
</comment>
<dbReference type="InterPro" id="IPR018485">
    <property type="entry name" value="FGGY_C"/>
</dbReference>
<evidence type="ECO:0000313" key="16">
    <source>
        <dbReference type="Proteomes" id="UP000019251"/>
    </source>
</evidence>
<evidence type="ECO:0000256" key="9">
    <source>
        <dbReference type="ARBA" id="ARBA00023308"/>
    </source>
</evidence>
<keyword evidence="2" id="KW-0808">Transferase</keyword>
<dbReference type="Gene3D" id="3.30.420.40">
    <property type="match status" value="2"/>
</dbReference>
<feature type="binding site" evidence="11">
    <location>
        <position position="618"/>
    </location>
    <ligand>
        <name>Mn(2+)</name>
        <dbReference type="ChEBI" id="CHEBI:29035"/>
    </ligand>
</feature>
<dbReference type="HAMAP" id="MF_00541">
    <property type="entry name" value="RhaA"/>
    <property type="match status" value="1"/>
</dbReference>
<keyword evidence="9 11" id="KW-0684">Rhamnose metabolism</keyword>
<evidence type="ECO:0000256" key="4">
    <source>
        <dbReference type="ARBA" id="ARBA00022741"/>
    </source>
</evidence>
<dbReference type="GO" id="GO:0019301">
    <property type="term" value="P:rhamnose catabolic process"/>
    <property type="evidence" value="ECO:0007669"/>
    <property type="project" value="UniProtKB-UniRule"/>
</dbReference>
<comment type="caution">
    <text evidence="15">The sequence shown here is derived from an EMBL/GenBank/DDBJ whole genome shotgun (WGS) entry which is preliminary data.</text>
</comment>
<organism evidence="15 16">
    <name type="scientific">Listeria grayi FSL F6-1183</name>
    <dbReference type="NCBI Taxonomy" id="1265827"/>
    <lineage>
        <taxon>Bacteria</taxon>
        <taxon>Bacillati</taxon>
        <taxon>Bacillota</taxon>
        <taxon>Bacilli</taxon>
        <taxon>Bacillales</taxon>
        <taxon>Listeriaceae</taxon>
        <taxon>Listeria</taxon>
    </lineage>
</organism>
<comment type="cofactor">
    <cofactor evidence="11">
        <name>Mn(2+)</name>
        <dbReference type="ChEBI" id="CHEBI:29035"/>
    </cofactor>
    <text evidence="11">Binds 1 Mn(2+) ion per subunit.</text>
</comment>
<protein>
    <recommendedName>
        <fullName evidence="11 12">L-rhamnose isomerase</fullName>
        <ecNumber evidence="11 12">5.3.1.14</ecNumber>
    </recommendedName>
</protein>
<comment type="pathway">
    <text evidence="11">Carbohydrate degradation; L-rhamnose degradation; glycerone phosphate from L-rhamnose: step 1/3.</text>
</comment>
<dbReference type="InterPro" id="IPR043129">
    <property type="entry name" value="ATPase_NBD"/>
</dbReference>
<comment type="function">
    <text evidence="11">Catalyzes the interconversion of L-rhamnose and L-rhamnulose.</text>
</comment>
<keyword evidence="7 11" id="KW-0464">Manganese</keyword>
<proteinExistence type="inferred from homology"/>
<dbReference type="InterPro" id="IPR013449">
    <property type="entry name" value="Rhamnulokinase"/>
</dbReference>